<keyword evidence="3" id="KW-0150">Chloroplast</keyword>
<dbReference type="Gramene" id="TraesCS4B03G0134700.1">
    <property type="protein sequence ID" value="TraesCS4B03G0134700.1.CDS"/>
    <property type="gene ID" value="TraesCS4B03G0134700"/>
</dbReference>
<dbReference type="Gramene" id="TraesJAG4B03G02245060.1">
    <property type="protein sequence ID" value="TraesJAG4B03G02245060.1"/>
    <property type="gene ID" value="TraesJAG4B03G02245060"/>
</dbReference>
<dbReference type="GO" id="GO:0009522">
    <property type="term" value="C:photosystem I"/>
    <property type="evidence" value="ECO:0007669"/>
    <property type="project" value="UniProtKB-KW"/>
</dbReference>
<evidence type="ECO:0000256" key="6">
    <source>
        <dbReference type="ARBA" id="ARBA00022836"/>
    </source>
</evidence>
<dbReference type="Gramene" id="TraesROB_scaffold_022611_01G000100.1">
    <property type="protein sequence ID" value="TraesROB_scaffold_022611_01G000100.1"/>
    <property type="gene ID" value="TraesROB_scaffold_022611_01G000100"/>
</dbReference>
<dbReference type="OMA" id="RMESEKW"/>
<dbReference type="GeneID" id="123090986"/>
<dbReference type="GO" id="GO:0015979">
    <property type="term" value="P:photosynthesis"/>
    <property type="evidence" value="ECO:0007669"/>
    <property type="project" value="UniProtKB-KW"/>
</dbReference>
<evidence type="ECO:0000256" key="8">
    <source>
        <dbReference type="ARBA" id="ARBA00023136"/>
    </source>
</evidence>
<dbReference type="Pfam" id="PF05479">
    <property type="entry name" value="PsaN"/>
    <property type="match status" value="1"/>
</dbReference>
<protein>
    <submittedName>
        <fullName evidence="9">Uncharacterized protein</fullName>
    </submittedName>
</protein>
<organism evidence="9">
    <name type="scientific">Triticum aestivum</name>
    <name type="common">Wheat</name>
    <dbReference type="NCBI Taxonomy" id="4565"/>
    <lineage>
        <taxon>Eukaryota</taxon>
        <taxon>Viridiplantae</taxon>
        <taxon>Streptophyta</taxon>
        <taxon>Embryophyta</taxon>
        <taxon>Tracheophyta</taxon>
        <taxon>Spermatophyta</taxon>
        <taxon>Magnoliopsida</taxon>
        <taxon>Liliopsida</taxon>
        <taxon>Poales</taxon>
        <taxon>Poaceae</taxon>
        <taxon>BOP clade</taxon>
        <taxon>Pooideae</taxon>
        <taxon>Triticodae</taxon>
        <taxon>Triticeae</taxon>
        <taxon>Triticinae</taxon>
        <taxon>Triticum</taxon>
    </lineage>
</organism>
<sequence>MAQPPGKLMDTIRRPVTAASSLGQSAANHLQPLVTLAQRNGVNRRCLLTLLASAAAIPEASESRKALLQDYVKRSKENKEKNDKERLDDFYKRNYKDYFGFMEGSVREKPAEELTESEKGILAWLDKNK</sequence>
<reference evidence="9" key="1">
    <citation type="submission" date="2018-08" db="EMBL/GenBank/DDBJ databases">
        <authorList>
            <person name="Rossello M."/>
        </authorList>
    </citation>
    <scope>NUCLEOTIDE SEQUENCE [LARGE SCALE GENOMIC DNA]</scope>
    <source>
        <strain evidence="9">cv. Chinese Spring</strain>
    </source>
</reference>
<dbReference type="Gramene" id="TraesPARA_EIv1.0_1320170.1">
    <property type="protein sequence ID" value="TraesPARA_EIv1.0_1320170.1.CDS"/>
    <property type="gene ID" value="TraesPARA_EIv1.0_1320170"/>
</dbReference>
<dbReference type="Gramene" id="TraesLAC4B03G02199270.1">
    <property type="protein sequence ID" value="TraesLAC4B03G02199270.1"/>
    <property type="gene ID" value="TraesLAC4B03G02199270"/>
</dbReference>
<evidence type="ECO:0000313" key="10">
    <source>
        <dbReference type="Proteomes" id="UP000019116"/>
    </source>
</evidence>
<dbReference type="InterPro" id="IPR008796">
    <property type="entry name" value="PSAN"/>
</dbReference>
<dbReference type="STRING" id="4565.A0A3B6ILY3"/>
<comment type="subcellular location">
    <subcellularLocation>
        <location evidence="1">Plastid</location>
        <location evidence="1">Chloroplast thylakoid membrane</location>
        <topology evidence="1">Peripheral membrane protein</topology>
        <orientation evidence="1">Lumenal side</orientation>
    </subcellularLocation>
</comment>
<evidence type="ECO:0000256" key="2">
    <source>
        <dbReference type="ARBA" id="ARBA00010661"/>
    </source>
</evidence>
<dbReference type="PaxDb" id="4565-Traes_4BS_1BA5FDF67.1"/>
<dbReference type="Gramene" id="TraesARI4B03G02282300.1">
    <property type="protein sequence ID" value="TraesARI4B03G02282300.1"/>
    <property type="gene ID" value="TraesARI4B03G02282300"/>
</dbReference>
<dbReference type="Gramene" id="TraesJUL4B03G02266430.1">
    <property type="protein sequence ID" value="TraesJUL4B03G02266430.1"/>
    <property type="gene ID" value="TraesJUL4B03G02266430"/>
</dbReference>
<dbReference type="PANTHER" id="PTHR36327:SF1">
    <property type="entry name" value="OS03G0731100 PROTEIN"/>
    <property type="match status" value="1"/>
</dbReference>
<dbReference type="Gramene" id="TraesCLE_scaffold_006738_01G000100.1">
    <property type="protein sequence ID" value="TraesCLE_scaffold_006738_01G000100.1"/>
    <property type="gene ID" value="TraesCLE_scaffold_006738_01G000100"/>
</dbReference>
<dbReference type="Gramene" id="TraesWEE_scaffold_040178_01G000100.1">
    <property type="protein sequence ID" value="TraesWEE_scaffold_040178_01G000100.1"/>
    <property type="gene ID" value="TraesWEE_scaffold_040178_01G000100"/>
</dbReference>
<dbReference type="Gramene" id="TraesCAD_scaffold_019062_01G000300.1">
    <property type="protein sequence ID" value="TraesCAD_scaffold_019062_01G000300.1"/>
    <property type="gene ID" value="TraesCAD_scaffold_019062_01G000300"/>
</dbReference>
<dbReference type="Gramene" id="TraesMAC4B03G02244910.1">
    <property type="protein sequence ID" value="TraesMAC4B03G02244910.1"/>
    <property type="gene ID" value="TraesMAC4B03G02244910"/>
</dbReference>
<name>A0A3B6ILY3_WHEAT</name>
<proteinExistence type="inferred from homology"/>
<evidence type="ECO:0000256" key="4">
    <source>
        <dbReference type="ARBA" id="ARBA00022531"/>
    </source>
</evidence>
<dbReference type="GO" id="GO:0009535">
    <property type="term" value="C:chloroplast thylakoid membrane"/>
    <property type="evidence" value="ECO:0007669"/>
    <property type="project" value="UniProtKB-SubCell"/>
</dbReference>
<dbReference type="EnsemblPlants" id="TraesCS4B02G062200.1">
    <property type="protein sequence ID" value="TraesCS4B02G062200.1"/>
    <property type="gene ID" value="TraesCS4B02G062200"/>
</dbReference>
<keyword evidence="8" id="KW-0472">Membrane</keyword>
<dbReference type="OrthoDB" id="544623at2759"/>
<dbReference type="RefSeq" id="XP_044368314.1">
    <property type="nucleotide sequence ID" value="XM_044512379.1"/>
</dbReference>
<reference evidence="9" key="2">
    <citation type="submission" date="2018-10" db="UniProtKB">
        <authorList>
            <consortium name="EnsemblPlants"/>
        </authorList>
    </citation>
    <scope>IDENTIFICATION</scope>
</reference>
<dbReference type="Gramene" id="TraesSTA4B03G02240600.1">
    <property type="protein sequence ID" value="TraesSTA4B03G02240600.1"/>
    <property type="gene ID" value="TraesSTA4B03G02240600"/>
</dbReference>
<dbReference type="AlphaFoldDB" id="A0A3B6ILY3"/>
<dbReference type="Gramene" id="TraesLDM4B03G02245420.1">
    <property type="protein sequence ID" value="TraesLDM4B03G02245420.1"/>
    <property type="gene ID" value="TraesLDM4B03G02245420"/>
</dbReference>
<keyword evidence="5" id="KW-0934">Plastid</keyword>
<keyword evidence="4" id="KW-0602">Photosynthesis</keyword>
<keyword evidence="6" id="KW-0603">Photosystem I</keyword>
<comment type="similarity">
    <text evidence="2">Belongs to the psaN family.</text>
</comment>
<dbReference type="Proteomes" id="UP000019116">
    <property type="component" value="Chromosome 4B"/>
</dbReference>
<dbReference type="Gramene" id="TraesRN4B0100140300.1">
    <property type="protein sequence ID" value="TraesRN4B0100140300.1"/>
    <property type="gene ID" value="TraesRN4B0100140300"/>
</dbReference>
<keyword evidence="10" id="KW-1185">Reference proteome</keyword>
<dbReference type="Gramene" id="TraesSYM4B03G02271940.1">
    <property type="protein sequence ID" value="TraesSYM4B03G02271940.1"/>
    <property type="gene ID" value="TraesSYM4B03G02271940"/>
</dbReference>
<accession>A0A3B6ILY3</accession>
<evidence type="ECO:0000256" key="7">
    <source>
        <dbReference type="ARBA" id="ARBA00023078"/>
    </source>
</evidence>
<dbReference type="PANTHER" id="PTHR36327">
    <property type="entry name" value="UNNAMED PRODUCT"/>
    <property type="match status" value="1"/>
</dbReference>
<evidence type="ECO:0000256" key="3">
    <source>
        <dbReference type="ARBA" id="ARBA00022528"/>
    </source>
</evidence>
<dbReference type="Gramene" id="TraesCS4B02G062200.1">
    <property type="protein sequence ID" value="TraesCS4B02G062200.1"/>
    <property type="gene ID" value="TraesCS4B02G062200"/>
</dbReference>
<evidence type="ECO:0000256" key="5">
    <source>
        <dbReference type="ARBA" id="ARBA00022640"/>
    </source>
</evidence>
<keyword evidence="7" id="KW-0793">Thylakoid</keyword>
<evidence type="ECO:0000313" key="9">
    <source>
        <dbReference type="EnsemblPlants" id="TraesCS4B02G062200.1"/>
    </source>
</evidence>
<gene>
    <name evidence="9" type="primary">LOC123090986</name>
</gene>
<evidence type="ECO:0000256" key="1">
    <source>
        <dbReference type="ARBA" id="ARBA00004622"/>
    </source>
</evidence>